<proteinExistence type="inferred from homology"/>
<dbReference type="AlphaFoldDB" id="A0A8H3WEW1"/>
<organism evidence="3 4">
    <name type="scientific">Colletotrichum asianum</name>
    <dbReference type="NCBI Taxonomy" id="702518"/>
    <lineage>
        <taxon>Eukaryota</taxon>
        <taxon>Fungi</taxon>
        <taxon>Dikarya</taxon>
        <taxon>Ascomycota</taxon>
        <taxon>Pezizomycotina</taxon>
        <taxon>Sordariomycetes</taxon>
        <taxon>Hypocreomycetidae</taxon>
        <taxon>Glomerellales</taxon>
        <taxon>Glomerellaceae</taxon>
        <taxon>Colletotrichum</taxon>
        <taxon>Colletotrichum gloeosporioides species complex</taxon>
    </lineage>
</organism>
<evidence type="ECO:0008006" key="5">
    <source>
        <dbReference type="Google" id="ProtNLM"/>
    </source>
</evidence>
<dbReference type="PANTHER" id="PTHR43591">
    <property type="entry name" value="METHYLTRANSFERASE"/>
    <property type="match status" value="1"/>
</dbReference>
<keyword evidence="4" id="KW-1185">Reference proteome</keyword>
<comment type="similarity">
    <text evidence="1">Belongs to the methyltransferase superfamily. LaeA methyltransferase family.</text>
</comment>
<feature type="compositionally biased region" description="Polar residues" evidence="2">
    <location>
        <begin position="1"/>
        <end position="16"/>
    </location>
</feature>
<feature type="region of interest" description="Disordered" evidence="2">
    <location>
        <begin position="1"/>
        <end position="54"/>
    </location>
</feature>
<reference evidence="3 4" key="1">
    <citation type="submission" date="2019-12" db="EMBL/GenBank/DDBJ databases">
        <title>A genome sequence resource for the geographically widespread anthracnose pathogen Colletotrichum asianum.</title>
        <authorList>
            <person name="Meng Y."/>
        </authorList>
    </citation>
    <scope>NUCLEOTIDE SEQUENCE [LARGE SCALE GENOMIC DNA]</scope>
    <source>
        <strain evidence="3 4">ICMP 18580</strain>
    </source>
</reference>
<dbReference type="PANTHER" id="PTHR43591:SF10">
    <property type="entry name" value="ABC TRANSMEMBRANE TYPE-1 DOMAIN-CONTAINING PROTEIN-RELATED"/>
    <property type="match status" value="1"/>
</dbReference>
<protein>
    <recommendedName>
        <fullName evidence="5">Secondary metabolism regulator LAE1</fullName>
    </recommendedName>
</protein>
<feature type="compositionally biased region" description="Low complexity" evidence="2">
    <location>
        <begin position="17"/>
        <end position="54"/>
    </location>
</feature>
<comment type="caution">
    <text evidence="3">The sequence shown here is derived from an EMBL/GenBank/DDBJ whole genome shotgun (WGS) entry which is preliminary data.</text>
</comment>
<dbReference type="Gene3D" id="3.40.50.150">
    <property type="entry name" value="Vaccinia Virus protein VP39"/>
    <property type="match status" value="1"/>
</dbReference>
<dbReference type="Pfam" id="PF13489">
    <property type="entry name" value="Methyltransf_23"/>
    <property type="match status" value="1"/>
</dbReference>
<evidence type="ECO:0000256" key="2">
    <source>
        <dbReference type="SAM" id="MobiDB-lite"/>
    </source>
</evidence>
<gene>
    <name evidence="3" type="ORF">GQ607_007631</name>
</gene>
<sequence>MGDSSTRQAGSPKSVKSASGAGAPTSSPTRPTAPSPAQAASSPPNAGGDPADAAVENAPLEANEENNTDEGATIDERLSQYTASLSSSVVDYPVEYGRRYHAFRPGSYSFPNDEVEMDRLDMAHALMVRSIGSRLFLAPLERDNVHRILDIGTGTGIWAVEIGDIFENAEVIGIDLSAIQPEWVPANVKFEIDDVESPWVGNKKYDFIMCRYMAASISDWPRLVRNIYDNLNPGGWAEFQDMSTDYYSQDGTYTEKNATWGWNKTFVRACESLGRDPCPGPKLEAWVRDHGGFQSVYHQRFRAPIGPWPKDPYCRDIGMLNLAQTLEGLEAFSLKLFCGVLGRTREEVLVELAAVRKELKTGAFHSMFDLHVVYGQKPFEAEADE</sequence>
<dbReference type="Proteomes" id="UP000434172">
    <property type="component" value="Unassembled WGS sequence"/>
</dbReference>
<evidence type="ECO:0000313" key="3">
    <source>
        <dbReference type="EMBL" id="KAF0325010.1"/>
    </source>
</evidence>
<evidence type="ECO:0000256" key="1">
    <source>
        <dbReference type="ARBA" id="ARBA00038158"/>
    </source>
</evidence>
<dbReference type="OrthoDB" id="2013972at2759"/>
<dbReference type="InterPro" id="IPR029063">
    <property type="entry name" value="SAM-dependent_MTases_sf"/>
</dbReference>
<dbReference type="CDD" id="cd02440">
    <property type="entry name" value="AdoMet_MTases"/>
    <property type="match status" value="1"/>
</dbReference>
<accession>A0A8H3WEW1</accession>
<dbReference type="SUPFAM" id="SSF53335">
    <property type="entry name" value="S-adenosyl-L-methionine-dependent methyltransferases"/>
    <property type="match status" value="1"/>
</dbReference>
<dbReference type="EMBL" id="WOWK01000039">
    <property type="protein sequence ID" value="KAF0325010.1"/>
    <property type="molecule type" value="Genomic_DNA"/>
</dbReference>
<name>A0A8H3WEW1_9PEZI</name>
<evidence type="ECO:0000313" key="4">
    <source>
        <dbReference type="Proteomes" id="UP000434172"/>
    </source>
</evidence>
<dbReference type="GO" id="GO:0008168">
    <property type="term" value="F:methyltransferase activity"/>
    <property type="evidence" value="ECO:0007669"/>
    <property type="project" value="TreeGrafter"/>
</dbReference>